<proteinExistence type="predicted"/>
<reference evidence="2 3" key="1">
    <citation type="journal article" date="2005" name="PLoS Biol.">
        <title>The genomes of Oryza sativa: a history of duplications.</title>
        <authorList>
            <person name="Yu J."/>
            <person name="Wang J."/>
            <person name="Lin W."/>
            <person name="Li S."/>
            <person name="Li H."/>
            <person name="Zhou J."/>
            <person name="Ni P."/>
            <person name="Dong W."/>
            <person name="Hu S."/>
            <person name="Zeng C."/>
            <person name="Zhang J."/>
            <person name="Zhang Y."/>
            <person name="Li R."/>
            <person name="Xu Z."/>
            <person name="Li S."/>
            <person name="Li X."/>
            <person name="Zheng H."/>
            <person name="Cong L."/>
            <person name="Lin L."/>
            <person name="Yin J."/>
            <person name="Geng J."/>
            <person name="Li G."/>
            <person name="Shi J."/>
            <person name="Liu J."/>
            <person name="Lv H."/>
            <person name="Li J."/>
            <person name="Wang J."/>
            <person name="Deng Y."/>
            <person name="Ran L."/>
            <person name="Shi X."/>
            <person name="Wang X."/>
            <person name="Wu Q."/>
            <person name="Li C."/>
            <person name="Ren X."/>
            <person name="Wang J."/>
            <person name="Wang X."/>
            <person name="Li D."/>
            <person name="Liu D."/>
            <person name="Zhang X."/>
            <person name="Ji Z."/>
            <person name="Zhao W."/>
            <person name="Sun Y."/>
            <person name="Zhang Z."/>
            <person name="Bao J."/>
            <person name="Han Y."/>
            <person name="Dong L."/>
            <person name="Ji J."/>
            <person name="Chen P."/>
            <person name="Wu S."/>
            <person name="Liu J."/>
            <person name="Xiao Y."/>
            <person name="Bu D."/>
            <person name="Tan J."/>
            <person name="Yang L."/>
            <person name="Ye C."/>
            <person name="Zhang J."/>
            <person name="Xu J."/>
            <person name="Zhou Y."/>
            <person name="Yu Y."/>
            <person name="Zhang B."/>
            <person name="Zhuang S."/>
            <person name="Wei H."/>
            <person name="Liu B."/>
            <person name="Lei M."/>
            <person name="Yu H."/>
            <person name="Li Y."/>
            <person name="Xu H."/>
            <person name="Wei S."/>
            <person name="He X."/>
            <person name="Fang L."/>
            <person name="Zhang Z."/>
            <person name="Zhang Y."/>
            <person name="Huang X."/>
            <person name="Su Z."/>
            <person name="Tong W."/>
            <person name="Li J."/>
            <person name="Tong Z."/>
            <person name="Li S."/>
            <person name="Ye J."/>
            <person name="Wang L."/>
            <person name="Fang L."/>
            <person name="Lei T."/>
            <person name="Chen C."/>
            <person name="Chen H."/>
            <person name="Xu Z."/>
            <person name="Li H."/>
            <person name="Huang H."/>
            <person name="Zhang F."/>
            <person name="Xu H."/>
            <person name="Li N."/>
            <person name="Zhao C."/>
            <person name="Li S."/>
            <person name="Dong L."/>
            <person name="Huang Y."/>
            <person name="Li L."/>
            <person name="Xi Y."/>
            <person name="Qi Q."/>
            <person name="Li W."/>
            <person name="Zhang B."/>
            <person name="Hu W."/>
            <person name="Zhang Y."/>
            <person name="Tian X."/>
            <person name="Jiao Y."/>
            <person name="Liang X."/>
            <person name="Jin J."/>
            <person name="Gao L."/>
            <person name="Zheng W."/>
            <person name="Hao B."/>
            <person name="Liu S."/>
            <person name="Wang W."/>
            <person name="Yuan L."/>
            <person name="Cao M."/>
            <person name="McDermott J."/>
            <person name="Samudrala R."/>
            <person name="Wang J."/>
            <person name="Wong G.K."/>
            <person name="Yang H."/>
        </authorList>
    </citation>
    <scope>NUCLEOTIDE SEQUENCE [LARGE SCALE GENOMIC DNA]</scope>
    <source>
        <strain evidence="3">cv. 93-11</strain>
    </source>
</reference>
<name>A2YMB6_ORYSI</name>
<evidence type="ECO:0000313" key="3">
    <source>
        <dbReference type="Proteomes" id="UP000007015"/>
    </source>
</evidence>
<dbReference type="EMBL" id="CM000132">
    <property type="protein sequence ID" value="EAZ04227.1"/>
    <property type="molecule type" value="Genomic_DNA"/>
</dbReference>
<feature type="region of interest" description="Disordered" evidence="1">
    <location>
        <begin position="90"/>
        <end position="123"/>
    </location>
</feature>
<protein>
    <submittedName>
        <fullName evidence="2">Uncharacterized protein</fullName>
    </submittedName>
</protein>
<sequence length="123" mass="13557">MPSLLTVVACLPFEARSGCPRARGSRIWQSQAHGVLKLMAALTPYHHRSHHVRSRAAGSDWPLPPRRWICRLGHQAEGVAAAPFDVAEAMPSGNGMRRHRGEAGRFLSPANSKRRGECGSRER</sequence>
<evidence type="ECO:0000256" key="1">
    <source>
        <dbReference type="SAM" id="MobiDB-lite"/>
    </source>
</evidence>
<dbReference type="AlphaFoldDB" id="A2YMB6"/>
<evidence type="ECO:0000313" key="2">
    <source>
        <dbReference type="EMBL" id="EAZ04227.1"/>
    </source>
</evidence>
<dbReference type="Gramene" id="BGIOSGA025893-TA">
    <property type="protein sequence ID" value="BGIOSGA025893-PA"/>
    <property type="gene ID" value="BGIOSGA025893"/>
</dbReference>
<accession>A2YMB6</accession>
<dbReference type="HOGENOM" id="CLU_2019039_0_0_1"/>
<organism evidence="2 3">
    <name type="scientific">Oryza sativa subsp. indica</name>
    <name type="common">Rice</name>
    <dbReference type="NCBI Taxonomy" id="39946"/>
    <lineage>
        <taxon>Eukaryota</taxon>
        <taxon>Viridiplantae</taxon>
        <taxon>Streptophyta</taxon>
        <taxon>Embryophyta</taxon>
        <taxon>Tracheophyta</taxon>
        <taxon>Spermatophyta</taxon>
        <taxon>Magnoliopsida</taxon>
        <taxon>Liliopsida</taxon>
        <taxon>Poales</taxon>
        <taxon>Poaceae</taxon>
        <taxon>BOP clade</taxon>
        <taxon>Oryzoideae</taxon>
        <taxon>Oryzeae</taxon>
        <taxon>Oryzinae</taxon>
        <taxon>Oryza</taxon>
        <taxon>Oryza sativa</taxon>
    </lineage>
</organism>
<gene>
    <name evidence="2" type="ORF">OsI_26371</name>
</gene>
<keyword evidence="3" id="KW-1185">Reference proteome</keyword>
<dbReference type="Proteomes" id="UP000007015">
    <property type="component" value="Chromosome 7"/>
</dbReference>
<feature type="compositionally biased region" description="Basic and acidic residues" evidence="1">
    <location>
        <begin position="114"/>
        <end position="123"/>
    </location>
</feature>